<comment type="subcellular location">
    <subcellularLocation>
        <location evidence="2">Cell membrane</location>
        <topology evidence="2">Multi-pass membrane protein</topology>
    </subcellularLocation>
</comment>
<keyword evidence="10" id="KW-0812">Transmembrane</keyword>
<dbReference type="InterPro" id="IPR050980">
    <property type="entry name" value="2C_sensor_his_kinase"/>
</dbReference>
<evidence type="ECO:0000256" key="5">
    <source>
        <dbReference type="ARBA" id="ARBA00022553"/>
    </source>
</evidence>
<keyword evidence="10" id="KW-1133">Transmembrane helix</keyword>
<dbReference type="InterPro" id="IPR036890">
    <property type="entry name" value="HATPase_C_sf"/>
</dbReference>
<keyword evidence="9" id="KW-0067">ATP-binding</keyword>
<evidence type="ECO:0000256" key="3">
    <source>
        <dbReference type="ARBA" id="ARBA00012438"/>
    </source>
</evidence>
<gene>
    <name evidence="12" type="ORF">HNR00_005047</name>
</gene>
<dbReference type="GO" id="GO:0005524">
    <property type="term" value="F:ATP binding"/>
    <property type="evidence" value="ECO:0007669"/>
    <property type="project" value="UniProtKB-KW"/>
</dbReference>
<keyword evidence="4" id="KW-1003">Cell membrane</keyword>
<evidence type="ECO:0000259" key="11">
    <source>
        <dbReference type="PROSITE" id="PS50109"/>
    </source>
</evidence>
<dbReference type="SMART" id="SM00387">
    <property type="entry name" value="HATPase_c"/>
    <property type="match status" value="1"/>
</dbReference>
<dbReference type="Gene3D" id="3.30.565.10">
    <property type="entry name" value="Histidine kinase-like ATPase, C-terminal domain"/>
    <property type="match status" value="1"/>
</dbReference>
<keyword evidence="6 12" id="KW-0808">Transferase</keyword>
<feature type="transmembrane region" description="Helical" evidence="10">
    <location>
        <begin position="141"/>
        <end position="160"/>
    </location>
</feature>
<comment type="caution">
    <text evidence="12">The sequence shown here is derived from an EMBL/GenBank/DDBJ whole genome shotgun (WGS) entry which is preliminary data.</text>
</comment>
<dbReference type="CDD" id="cd00082">
    <property type="entry name" value="HisKA"/>
    <property type="match status" value="1"/>
</dbReference>
<organism evidence="12 13">
    <name type="scientific">Methylorubrum rhodinum</name>
    <dbReference type="NCBI Taxonomy" id="29428"/>
    <lineage>
        <taxon>Bacteria</taxon>
        <taxon>Pseudomonadati</taxon>
        <taxon>Pseudomonadota</taxon>
        <taxon>Alphaproteobacteria</taxon>
        <taxon>Hyphomicrobiales</taxon>
        <taxon>Methylobacteriaceae</taxon>
        <taxon>Methylorubrum</taxon>
    </lineage>
</organism>
<name>A0A840ZTB0_9HYPH</name>
<proteinExistence type="predicted"/>
<dbReference type="PROSITE" id="PS50109">
    <property type="entry name" value="HIS_KIN"/>
    <property type="match status" value="1"/>
</dbReference>
<dbReference type="Gene3D" id="1.10.287.130">
    <property type="match status" value="1"/>
</dbReference>
<dbReference type="InterPro" id="IPR004358">
    <property type="entry name" value="Sig_transdc_His_kin-like_C"/>
</dbReference>
<evidence type="ECO:0000256" key="8">
    <source>
        <dbReference type="ARBA" id="ARBA00022777"/>
    </source>
</evidence>
<dbReference type="InterPro" id="IPR005467">
    <property type="entry name" value="His_kinase_dom"/>
</dbReference>
<evidence type="ECO:0000256" key="4">
    <source>
        <dbReference type="ARBA" id="ARBA00022475"/>
    </source>
</evidence>
<keyword evidence="5" id="KW-0597">Phosphoprotein</keyword>
<dbReference type="AlphaFoldDB" id="A0A840ZTB0"/>
<dbReference type="EMBL" id="JACHOP010000042">
    <property type="protein sequence ID" value="MBB5760298.1"/>
    <property type="molecule type" value="Genomic_DNA"/>
</dbReference>
<dbReference type="NCBIfam" id="NF033792">
    <property type="entry name" value="ActS_PrrB_HisK"/>
    <property type="match status" value="1"/>
</dbReference>
<dbReference type="SUPFAM" id="SSF47384">
    <property type="entry name" value="Homodimeric domain of signal transducing histidine kinase"/>
    <property type="match status" value="1"/>
</dbReference>
<dbReference type="Pfam" id="PF00512">
    <property type="entry name" value="HisKA"/>
    <property type="match status" value="1"/>
</dbReference>
<keyword evidence="13" id="KW-1185">Reference proteome</keyword>
<dbReference type="SMART" id="SM00388">
    <property type="entry name" value="HisKA"/>
    <property type="match status" value="1"/>
</dbReference>
<feature type="transmembrane region" description="Helical" evidence="10">
    <location>
        <begin position="61"/>
        <end position="81"/>
    </location>
</feature>
<dbReference type="GO" id="GO:0005886">
    <property type="term" value="C:plasma membrane"/>
    <property type="evidence" value="ECO:0007669"/>
    <property type="project" value="UniProtKB-SubCell"/>
</dbReference>
<dbReference type="Proteomes" id="UP000583454">
    <property type="component" value="Unassembled WGS sequence"/>
</dbReference>
<reference evidence="12 13" key="1">
    <citation type="submission" date="2020-08" db="EMBL/GenBank/DDBJ databases">
        <title>Genomic Encyclopedia of Type Strains, Phase IV (KMG-IV): sequencing the most valuable type-strain genomes for metagenomic binning, comparative biology and taxonomic classification.</title>
        <authorList>
            <person name="Goeker M."/>
        </authorList>
    </citation>
    <scope>NUCLEOTIDE SEQUENCE [LARGE SCALE GENOMIC DNA]</scope>
    <source>
        <strain evidence="12 13">DSM 2163</strain>
    </source>
</reference>
<keyword evidence="8 12" id="KW-0418">Kinase</keyword>
<evidence type="ECO:0000256" key="9">
    <source>
        <dbReference type="ARBA" id="ARBA00022840"/>
    </source>
</evidence>
<feature type="transmembrane region" description="Helical" evidence="10">
    <location>
        <begin position="93"/>
        <end position="111"/>
    </location>
</feature>
<dbReference type="Pfam" id="PF02518">
    <property type="entry name" value="HATPase_c"/>
    <property type="match status" value="1"/>
</dbReference>
<dbReference type="SUPFAM" id="SSF55874">
    <property type="entry name" value="ATPase domain of HSP90 chaperone/DNA topoisomerase II/histidine kinase"/>
    <property type="match status" value="1"/>
</dbReference>
<evidence type="ECO:0000256" key="6">
    <source>
        <dbReference type="ARBA" id="ARBA00022679"/>
    </source>
</evidence>
<dbReference type="EC" id="2.7.13.3" evidence="3"/>
<dbReference type="InterPro" id="IPR036097">
    <property type="entry name" value="HisK_dim/P_sf"/>
</dbReference>
<sequence>MSARSPGPMVWRTMIDAAPEIGRPAGRHLRLDTFVRLRWLALTGQSAAVVGAQFGLGLNLPFGWCFLVIMASCWLNLALRIRFPASYRLSDDSAALLLAFDIVQLAALLFLTGGLQNPFSLLFLAPVLISATALPPDRTLALGLLAVGLATLLALVHRPLPWFADGRIELPFLYVSGVWTAILLGTAFTGVYAWRVAEETRQLAQALAATELVLAREQHLSQLDGLAAAAAHELGTPLGTIMVVAKELDRLLGPTATPAVAEDLKLLRDQVDRCRGILSKLTSLGEDTEDGESFLQTVTFGHVVEELVAPQRALGVAVAVTKQGEGPEPVCRRNPGVMFGLANIVDNAVDFAASRVEIEARWNLDRVWLAIRDDGPGFPSEVLLRAGEPYVTTRGPERAKGAGRGAARGGDQGGDAVGAGLGLGLFIAKTLIERSGAQLVLSNITGAEEHGALVRVSWARHIFERDVVAPRPVAHNSLRPLPERDAAPI</sequence>
<protein>
    <recommendedName>
        <fullName evidence="3">histidine kinase</fullName>
        <ecNumber evidence="3">2.7.13.3</ecNumber>
    </recommendedName>
</protein>
<accession>A0A840ZTB0</accession>
<keyword evidence="10" id="KW-0472">Membrane</keyword>
<evidence type="ECO:0000256" key="7">
    <source>
        <dbReference type="ARBA" id="ARBA00022741"/>
    </source>
</evidence>
<evidence type="ECO:0000256" key="1">
    <source>
        <dbReference type="ARBA" id="ARBA00000085"/>
    </source>
</evidence>
<dbReference type="PRINTS" id="PR00344">
    <property type="entry name" value="BCTRLSENSOR"/>
</dbReference>
<dbReference type="PANTHER" id="PTHR44936:SF10">
    <property type="entry name" value="SENSOR PROTEIN RSTB"/>
    <property type="match status" value="1"/>
</dbReference>
<feature type="domain" description="Histidine kinase" evidence="11">
    <location>
        <begin position="229"/>
        <end position="462"/>
    </location>
</feature>
<comment type="catalytic activity">
    <reaction evidence="1">
        <text>ATP + protein L-histidine = ADP + protein N-phospho-L-histidine.</text>
        <dbReference type="EC" id="2.7.13.3"/>
    </reaction>
</comment>
<dbReference type="InterPro" id="IPR047770">
    <property type="entry name" value="RegB"/>
</dbReference>
<dbReference type="GO" id="GO:0000155">
    <property type="term" value="F:phosphorelay sensor kinase activity"/>
    <property type="evidence" value="ECO:0007669"/>
    <property type="project" value="InterPro"/>
</dbReference>
<evidence type="ECO:0000313" key="12">
    <source>
        <dbReference type="EMBL" id="MBB5760298.1"/>
    </source>
</evidence>
<dbReference type="PANTHER" id="PTHR44936">
    <property type="entry name" value="SENSOR PROTEIN CREC"/>
    <property type="match status" value="1"/>
</dbReference>
<dbReference type="InterPro" id="IPR003594">
    <property type="entry name" value="HATPase_dom"/>
</dbReference>
<evidence type="ECO:0000256" key="2">
    <source>
        <dbReference type="ARBA" id="ARBA00004651"/>
    </source>
</evidence>
<feature type="transmembrane region" description="Helical" evidence="10">
    <location>
        <begin position="172"/>
        <end position="194"/>
    </location>
</feature>
<evidence type="ECO:0000256" key="10">
    <source>
        <dbReference type="SAM" id="Phobius"/>
    </source>
</evidence>
<evidence type="ECO:0000313" key="13">
    <source>
        <dbReference type="Proteomes" id="UP000583454"/>
    </source>
</evidence>
<keyword evidence="7" id="KW-0547">Nucleotide-binding</keyword>
<dbReference type="InterPro" id="IPR003661">
    <property type="entry name" value="HisK_dim/P_dom"/>
</dbReference>